<proteinExistence type="predicted"/>
<feature type="domain" description="Amidase" evidence="2">
    <location>
        <begin position="68"/>
        <end position="525"/>
    </location>
</feature>
<gene>
    <name evidence="3" type="ORF">BU16DRAFT_463317</name>
</gene>
<feature type="signal peptide" evidence="1">
    <location>
        <begin position="1"/>
        <end position="27"/>
    </location>
</feature>
<dbReference type="OrthoDB" id="566138at2759"/>
<dbReference type="Pfam" id="PF01425">
    <property type="entry name" value="Amidase"/>
    <property type="match status" value="1"/>
</dbReference>
<protein>
    <submittedName>
        <fullName evidence="3">Amidase</fullName>
    </submittedName>
</protein>
<sequence length="562" mass="60054">MALASICFTIAAYTLVYSGLFTPHVHAHPAYGCANETTINGVTFPALIEATTEDLITGLESKLFTSVDLVNAYIARIHEMNSTLHMVTELNPDALSIAAELDAERSNGTNRGPLHGIPILIKNNIATADKMNNTAGSYALLGAKVPRDSTIAAKLRKAGAVILGKTNLSQWANYRSTNTSNGWSAQGGQTYAAYYPGQDPSGSSSGSGVSSSLGLALAALGTETDGSIVSPSENNNLIGIKPTVGLTSRSLVIPISQHQDTVGPMARTVKDAAYLLQAIAGKDVHDNYTSAIPFDSLPDYVASCNFSALAGKRIGVPRNDIYEVNNVTFPIIDAFNTALKVLEAAGATIVDPTNYTAWDAFFSSTSETCVLDTDFVSDLKSYLDQLIYNPTGVETLADVRAFTHSFGAEDYPDRNTAEWDRALNVTFNNTSPEFWDCYQRDLYLGGTGGLLGALKNYSLDVIVIPTFFSSSISAIIGAPVVTVPLGSYPPNTTVVTNKRGDLNATAPNIPFGISFAGAKWSEADLIGYAYAFEQRTKVRDTIQPYIKPTTELSDVVAKRKAR</sequence>
<dbReference type="InterPro" id="IPR036928">
    <property type="entry name" value="AS_sf"/>
</dbReference>
<reference evidence="3" key="1">
    <citation type="journal article" date="2020" name="Stud. Mycol.">
        <title>101 Dothideomycetes genomes: a test case for predicting lifestyles and emergence of pathogens.</title>
        <authorList>
            <person name="Haridas S."/>
            <person name="Albert R."/>
            <person name="Binder M."/>
            <person name="Bloem J."/>
            <person name="Labutti K."/>
            <person name="Salamov A."/>
            <person name="Andreopoulos B."/>
            <person name="Baker S."/>
            <person name="Barry K."/>
            <person name="Bills G."/>
            <person name="Bluhm B."/>
            <person name="Cannon C."/>
            <person name="Castanera R."/>
            <person name="Culley D."/>
            <person name="Daum C."/>
            <person name="Ezra D."/>
            <person name="Gonzalez J."/>
            <person name="Henrissat B."/>
            <person name="Kuo A."/>
            <person name="Liang C."/>
            <person name="Lipzen A."/>
            <person name="Lutzoni F."/>
            <person name="Magnuson J."/>
            <person name="Mondo S."/>
            <person name="Nolan M."/>
            <person name="Ohm R."/>
            <person name="Pangilinan J."/>
            <person name="Park H.-J."/>
            <person name="Ramirez L."/>
            <person name="Alfaro M."/>
            <person name="Sun H."/>
            <person name="Tritt A."/>
            <person name="Yoshinaga Y."/>
            <person name="Zwiers L.-H."/>
            <person name="Turgeon B."/>
            <person name="Goodwin S."/>
            <person name="Spatafora J."/>
            <person name="Crous P."/>
            <person name="Grigoriev I."/>
        </authorList>
    </citation>
    <scope>NUCLEOTIDE SEQUENCE</scope>
    <source>
        <strain evidence="3">CBS 269.34</strain>
    </source>
</reference>
<organism evidence="3 4">
    <name type="scientific">Lophium mytilinum</name>
    <dbReference type="NCBI Taxonomy" id="390894"/>
    <lineage>
        <taxon>Eukaryota</taxon>
        <taxon>Fungi</taxon>
        <taxon>Dikarya</taxon>
        <taxon>Ascomycota</taxon>
        <taxon>Pezizomycotina</taxon>
        <taxon>Dothideomycetes</taxon>
        <taxon>Pleosporomycetidae</taxon>
        <taxon>Mytilinidiales</taxon>
        <taxon>Mytilinidiaceae</taxon>
        <taxon>Lophium</taxon>
    </lineage>
</organism>
<dbReference type="EMBL" id="MU004190">
    <property type="protein sequence ID" value="KAF2494656.1"/>
    <property type="molecule type" value="Genomic_DNA"/>
</dbReference>
<accession>A0A6A6QR70</accession>
<evidence type="ECO:0000313" key="4">
    <source>
        <dbReference type="Proteomes" id="UP000799750"/>
    </source>
</evidence>
<dbReference type="Proteomes" id="UP000799750">
    <property type="component" value="Unassembled WGS sequence"/>
</dbReference>
<dbReference type="SUPFAM" id="SSF75304">
    <property type="entry name" value="Amidase signature (AS) enzymes"/>
    <property type="match status" value="1"/>
</dbReference>
<evidence type="ECO:0000313" key="3">
    <source>
        <dbReference type="EMBL" id="KAF2494656.1"/>
    </source>
</evidence>
<dbReference type="InterPro" id="IPR023631">
    <property type="entry name" value="Amidase_dom"/>
</dbReference>
<dbReference type="Gene3D" id="3.90.1300.10">
    <property type="entry name" value="Amidase signature (AS) domain"/>
    <property type="match status" value="1"/>
</dbReference>
<keyword evidence="1" id="KW-0732">Signal</keyword>
<evidence type="ECO:0000259" key="2">
    <source>
        <dbReference type="Pfam" id="PF01425"/>
    </source>
</evidence>
<keyword evidence="4" id="KW-1185">Reference proteome</keyword>
<dbReference type="PANTHER" id="PTHR42678:SF34">
    <property type="entry name" value="OS04G0183300 PROTEIN"/>
    <property type="match status" value="1"/>
</dbReference>
<dbReference type="AlphaFoldDB" id="A0A6A6QR70"/>
<feature type="chain" id="PRO_5025653226" evidence="1">
    <location>
        <begin position="28"/>
        <end position="562"/>
    </location>
</feature>
<evidence type="ECO:0000256" key="1">
    <source>
        <dbReference type="SAM" id="SignalP"/>
    </source>
</evidence>
<dbReference type="PANTHER" id="PTHR42678">
    <property type="entry name" value="AMIDASE"/>
    <property type="match status" value="1"/>
</dbReference>
<name>A0A6A6QR70_9PEZI</name>